<organism evidence="1 2">
    <name type="scientific">Halarchaeum grantii</name>
    <dbReference type="NCBI Taxonomy" id="1193105"/>
    <lineage>
        <taxon>Archaea</taxon>
        <taxon>Methanobacteriati</taxon>
        <taxon>Methanobacteriota</taxon>
        <taxon>Stenosarchaea group</taxon>
        <taxon>Halobacteria</taxon>
        <taxon>Halobacteriales</taxon>
        <taxon>Halobacteriaceae</taxon>
    </lineage>
</organism>
<evidence type="ECO:0000313" key="2">
    <source>
        <dbReference type="Proteomes" id="UP000628840"/>
    </source>
</evidence>
<dbReference type="RefSeq" id="WP_188884044.1">
    <property type="nucleotide sequence ID" value="NZ_BMPF01000004.1"/>
</dbReference>
<proteinExistence type="predicted"/>
<evidence type="ECO:0000313" key="1">
    <source>
        <dbReference type="EMBL" id="GGL39757.1"/>
    </source>
</evidence>
<protein>
    <recommendedName>
        <fullName evidence="3">PemK-like, MazF-like toxin of type II toxin-antitoxin system</fullName>
    </recommendedName>
</protein>
<name>A0A830F4L5_9EURY</name>
<dbReference type="AlphaFoldDB" id="A0A830F4L5"/>
<sequence>MQAAGRDYQPGDVVWTVDPFKNGANVSRMFCIVSTRTHPFEDEQFVGCTLTTTDHAVAHPLYDHYWELGGTPEQSYILPLSLHTPRATNIQAPPDYAAIDDPWQGRITDALLDQIIEEIVWTLRRR</sequence>
<reference evidence="1 2" key="1">
    <citation type="journal article" date="2019" name="Int. J. Syst. Evol. Microbiol.">
        <title>The Global Catalogue of Microorganisms (GCM) 10K type strain sequencing project: providing services to taxonomists for standard genome sequencing and annotation.</title>
        <authorList>
            <consortium name="The Broad Institute Genomics Platform"/>
            <consortium name="The Broad Institute Genome Sequencing Center for Infectious Disease"/>
            <person name="Wu L."/>
            <person name="Ma J."/>
        </authorList>
    </citation>
    <scope>NUCLEOTIDE SEQUENCE [LARGE SCALE GENOMIC DNA]</scope>
    <source>
        <strain evidence="1 2">JCM 19585</strain>
    </source>
</reference>
<evidence type="ECO:0008006" key="3">
    <source>
        <dbReference type="Google" id="ProtNLM"/>
    </source>
</evidence>
<dbReference type="OrthoDB" id="315488at2157"/>
<dbReference type="Proteomes" id="UP000628840">
    <property type="component" value="Unassembled WGS sequence"/>
</dbReference>
<keyword evidence="2" id="KW-1185">Reference proteome</keyword>
<accession>A0A830F4L5</accession>
<dbReference type="EMBL" id="BMPF01000004">
    <property type="protein sequence ID" value="GGL39757.1"/>
    <property type="molecule type" value="Genomic_DNA"/>
</dbReference>
<gene>
    <name evidence="1" type="ORF">GCM10009037_24400</name>
</gene>
<comment type="caution">
    <text evidence="1">The sequence shown here is derived from an EMBL/GenBank/DDBJ whole genome shotgun (WGS) entry which is preliminary data.</text>
</comment>